<protein>
    <submittedName>
        <fullName evidence="2">Uncharacterized protein</fullName>
    </submittedName>
</protein>
<gene>
    <name evidence="2" type="ORF">CK620_11740</name>
</gene>
<sequence>MNLTADITPCFLAQAQPVLRGLNGQALTVTPGQGGAPIAVQPWPGVTASGCAGQAMRCWGHSAPHDPAPWLATHDRILALIDGHRPLVIQPRQPWGHDGAPPDAPYPAVVAAQAGGLMVFLVNAASQVRVFAADAAQAVELPPIDDAQVYAAWAHQGQLWAAGMRPRPRDADGDITGFGQALLLRWHMRPLAVQDRWQGLDVWPVDEASTPAAEWASLAGMEAWLAALPGPSPAQAPWLIGAPLLRGVHDLLPDLSPFWMLGPPAPADYNAAVLAQAKNAPVPSPATPPLQLARVLAGHSLLAVCSQGAGQALVFMLAQPEAGAAARVHRLCQSRWDGACAQLSPAQPMHIAGLPAEAGSATLLDWDAVHHPSFGFAATLLWQPARTGSSDGSDDSDGSGTAPALAGAVLHSPDGQRWRVVQMLAAPA</sequence>
<proteinExistence type="predicted"/>
<name>A0A2A2A5Q0_9BURK</name>
<dbReference type="Proteomes" id="UP000217999">
    <property type="component" value="Unassembled WGS sequence"/>
</dbReference>
<accession>A0A2A2A5Q0</accession>
<organism evidence="2 3">
    <name type="scientific">Vandammella animalimorsus</name>
    <dbReference type="NCBI Taxonomy" id="2029117"/>
    <lineage>
        <taxon>Bacteria</taxon>
        <taxon>Pseudomonadati</taxon>
        <taxon>Pseudomonadota</taxon>
        <taxon>Betaproteobacteria</taxon>
        <taxon>Burkholderiales</taxon>
        <taxon>Comamonadaceae</taxon>
        <taxon>Vandammella</taxon>
    </lineage>
</organism>
<comment type="caution">
    <text evidence="2">The sequence shown here is derived from an EMBL/GenBank/DDBJ whole genome shotgun (WGS) entry which is preliminary data.</text>
</comment>
<dbReference type="EMBL" id="NSJF01000006">
    <property type="protein sequence ID" value="PAT33815.1"/>
    <property type="molecule type" value="Genomic_DNA"/>
</dbReference>
<reference evidence="2 3" key="1">
    <citation type="submission" date="2017-08" db="EMBL/GenBank/DDBJ databases">
        <title>WGS of Clinical strains of the CDC Group NO-1 linked to zoonotic infections in humans.</title>
        <authorList>
            <person name="Bernier A.-M."/>
            <person name="Bernard K."/>
        </authorList>
    </citation>
    <scope>NUCLEOTIDE SEQUENCE [LARGE SCALE GENOMIC DNA]</scope>
    <source>
        <strain evidence="2 3">NML03-0146</strain>
    </source>
</reference>
<evidence type="ECO:0000313" key="3">
    <source>
        <dbReference type="Proteomes" id="UP000217999"/>
    </source>
</evidence>
<dbReference type="AlphaFoldDB" id="A0A2A2A5Q0"/>
<feature type="region of interest" description="Disordered" evidence="1">
    <location>
        <begin position="386"/>
        <end position="408"/>
    </location>
</feature>
<dbReference type="RefSeq" id="WP_143326085.1">
    <property type="nucleotide sequence ID" value="NZ_NSJF01000006.1"/>
</dbReference>
<evidence type="ECO:0000256" key="1">
    <source>
        <dbReference type="SAM" id="MobiDB-lite"/>
    </source>
</evidence>
<evidence type="ECO:0000313" key="2">
    <source>
        <dbReference type="EMBL" id="PAT33815.1"/>
    </source>
</evidence>